<dbReference type="PANTHER" id="PTHR13326">
    <property type="entry name" value="TRNA PSEUDOURIDINE SYNTHASE D"/>
    <property type="match status" value="1"/>
</dbReference>
<dbReference type="InterPro" id="IPR011760">
    <property type="entry name" value="PsdUridine_synth_TruD_insert"/>
</dbReference>
<feature type="domain" description="TRUD" evidence="4">
    <location>
        <begin position="156"/>
        <end position="356"/>
    </location>
</feature>
<dbReference type="AlphaFoldDB" id="A0RUY1"/>
<dbReference type="GO" id="GO:0004730">
    <property type="term" value="F:pseudouridylate synthase activity"/>
    <property type="evidence" value="ECO:0007669"/>
    <property type="project" value="UniProtKB-EC"/>
</dbReference>
<dbReference type="KEGG" id="csy:CENSYa_0515"/>
<dbReference type="InterPro" id="IPR020103">
    <property type="entry name" value="PsdUridine_synth_cat_dom_sf"/>
</dbReference>
<dbReference type="Pfam" id="PF01142">
    <property type="entry name" value="TruD"/>
    <property type="match status" value="1"/>
</dbReference>
<keyword evidence="6" id="KW-1185">Reference proteome</keyword>
<evidence type="ECO:0000313" key="5">
    <source>
        <dbReference type="EMBL" id="ABK77148.1"/>
    </source>
</evidence>
<dbReference type="Proteomes" id="UP000000758">
    <property type="component" value="Chromosome"/>
</dbReference>
<evidence type="ECO:0000259" key="4">
    <source>
        <dbReference type="PROSITE" id="PS50984"/>
    </source>
</evidence>
<dbReference type="PROSITE" id="PS01268">
    <property type="entry name" value="UPF0024"/>
    <property type="match status" value="1"/>
</dbReference>
<protein>
    <submittedName>
        <fullName evidence="5">tRNA pseudouridine synthase D</fullName>
        <ecNumber evidence="5">4.2.1.70</ecNumber>
    </submittedName>
</protein>
<dbReference type="InterPro" id="IPR001656">
    <property type="entry name" value="PsdUridine_synth_TruD"/>
</dbReference>
<dbReference type="EC" id="4.2.1.70" evidence="5"/>
<proteinExistence type="inferred from homology"/>
<dbReference type="GO" id="GO:0003723">
    <property type="term" value="F:RNA binding"/>
    <property type="evidence" value="ECO:0007669"/>
    <property type="project" value="InterPro"/>
</dbReference>
<dbReference type="HOGENOM" id="CLU_005281_4_1_2"/>
<evidence type="ECO:0000256" key="3">
    <source>
        <dbReference type="ARBA" id="ARBA00023235"/>
    </source>
</evidence>
<accession>A0RUY1</accession>
<dbReference type="GO" id="GO:0009982">
    <property type="term" value="F:pseudouridine synthase activity"/>
    <property type="evidence" value="ECO:0007669"/>
    <property type="project" value="InterPro"/>
</dbReference>
<dbReference type="Gene3D" id="3.30.70.3160">
    <property type="match status" value="1"/>
</dbReference>
<keyword evidence="2" id="KW-0819">tRNA processing</keyword>
<dbReference type="InterPro" id="IPR042214">
    <property type="entry name" value="TruD_catalytic"/>
</dbReference>
<dbReference type="STRING" id="414004.CENSYa_0515"/>
<dbReference type="GO" id="GO:0008033">
    <property type="term" value="P:tRNA processing"/>
    <property type="evidence" value="ECO:0007669"/>
    <property type="project" value="UniProtKB-KW"/>
</dbReference>
<dbReference type="PANTHER" id="PTHR13326:SF21">
    <property type="entry name" value="PSEUDOURIDYLATE SYNTHASE PUS7L"/>
    <property type="match status" value="1"/>
</dbReference>
<dbReference type="Gene3D" id="1.10.1510.30">
    <property type="match status" value="1"/>
</dbReference>
<sequence>MEKPAAAAPAIDAKVGISGYSTIFPGTGGRIRERHEDFEVSEVLTDAALNKIGSGGYAVYILKKRGMDTSHALRRAAKAGLRLKALGLKDAAAVTEQYVCSMRKGPAKAWSSGTISLSHAGYVERPLSGKDMAGNRFSIRITGTHGDASEFDGYNSIPNHYGYQRFGSARPVSHLIGRAIVKGDFDWAVDLLLSHPSEYDSTEKAELRRSLGDREKLAGKMGDIPPGMDLERTAAAELVRHGDARRALAALPSSMAGFFVQAYQSYIFNKTLSGTDELQPAEGDVCYTKGLLGRYSDGTGQYLAIPTVGYAYFRKTRFDGPVSGILKEEGVRPADFGVKELPKAAAEGGFRQAVIGCSDARSGPDRAEFTLSRGSYATMVMREIIKPSDPIASGF</sequence>
<name>A0RUY1_CENSY</name>
<dbReference type="InterPro" id="IPR020119">
    <property type="entry name" value="PsdUridine_synth_TruD_CS"/>
</dbReference>
<evidence type="ECO:0000256" key="1">
    <source>
        <dbReference type="ARBA" id="ARBA00007953"/>
    </source>
</evidence>
<reference evidence="5 6" key="1">
    <citation type="journal article" date="2006" name="Proc. Natl. Acad. Sci. U.S.A.">
        <title>Genomic analysis of the uncultivated marine crenarchaeote Cenarchaeum symbiosum.</title>
        <authorList>
            <person name="Hallam S.J."/>
            <person name="Konstantinidis K.T."/>
            <person name="Putnam N."/>
            <person name="Schleper C."/>
            <person name="Watanabe Y."/>
            <person name="Sugahara J."/>
            <person name="Preston C."/>
            <person name="de la Torre J."/>
            <person name="Richardson P.M."/>
            <person name="DeLong E.F."/>
        </authorList>
    </citation>
    <scope>NUCLEOTIDE SEQUENCE [LARGE SCALE GENOMIC DNA]</scope>
    <source>
        <strain evidence="6">A</strain>
    </source>
</reference>
<keyword evidence="3" id="KW-0413">Isomerase</keyword>
<gene>
    <name evidence="5" type="ordered locus">CENSYa_0515</name>
</gene>
<dbReference type="SUPFAM" id="SSF55120">
    <property type="entry name" value="Pseudouridine synthase"/>
    <property type="match status" value="1"/>
</dbReference>
<dbReference type="PROSITE" id="PS50984">
    <property type="entry name" value="TRUD"/>
    <property type="match status" value="1"/>
</dbReference>
<comment type="similarity">
    <text evidence="1">Belongs to the pseudouridine synthase TruD family.</text>
</comment>
<dbReference type="Gene3D" id="3.30.2350.20">
    <property type="entry name" value="TruD, catalytic domain"/>
    <property type="match status" value="1"/>
</dbReference>
<dbReference type="PIRSF" id="PIRSF037016">
    <property type="entry name" value="Pseudouridin_synth_euk_prd"/>
    <property type="match status" value="1"/>
</dbReference>
<keyword evidence="5" id="KW-0456">Lyase</keyword>
<evidence type="ECO:0000256" key="2">
    <source>
        <dbReference type="ARBA" id="ARBA00022694"/>
    </source>
</evidence>
<evidence type="ECO:0000313" key="6">
    <source>
        <dbReference type="Proteomes" id="UP000000758"/>
    </source>
</evidence>
<dbReference type="EnsemblBacteria" id="ABK77148">
    <property type="protein sequence ID" value="ABK77148"/>
    <property type="gene ID" value="CENSYa_0515"/>
</dbReference>
<organism evidence="5 6">
    <name type="scientific">Cenarchaeum symbiosum (strain A)</name>
    <dbReference type="NCBI Taxonomy" id="414004"/>
    <lineage>
        <taxon>Archaea</taxon>
        <taxon>Nitrososphaerota</taxon>
        <taxon>Candidatus Cenarchaeales</taxon>
        <taxon>Candidatus Cenarchaeaceae</taxon>
        <taxon>Candidatus Cenarchaeum</taxon>
    </lineage>
</organism>
<dbReference type="EMBL" id="DP000238">
    <property type="protein sequence ID" value="ABK77148.1"/>
    <property type="molecule type" value="Genomic_DNA"/>
</dbReference>